<dbReference type="RefSeq" id="WP_344336627.1">
    <property type="nucleotide sequence ID" value="NZ_BAAAPZ010000004.1"/>
</dbReference>
<reference evidence="8" key="1">
    <citation type="journal article" date="2019" name="Int. J. Syst. Evol. Microbiol.">
        <title>The Global Catalogue of Microorganisms (GCM) 10K type strain sequencing project: providing services to taxonomists for standard genome sequencing and annotation.</title>
        <authorList>
            <consortium name="The Broad Institute Genomics Platform"/>
            <consortium name="The Broad Institute Genome Sequencing Center for Infectious Disease"/>
            <person name="Wu L."/>
            <person name="Ma J."/>
        </authorList>
    </citation>
    <scope>NUCLEOTIDE SEQUENCE [LARGE SCALE GENOMIC DNA]</scope>
    <source>
        <strain evidence="8">JCM 15900</strain>
    </source>
</reference>
<dbReference type="Proteomes" id="UP001500984">
    <property type="component" value="Unassembled WGS sequence"/>
</dbReference>
<accession>A0ABP5I736</accession>
<evidence type="ECO:0000313" key="7">
    <source>
        <dbReference type="EMBL" id="GAA2095234.1"/>
    </source>
</evidence>
<dbReference type="CDD" id="cd18793">
    <property type="entry name" value="SF2_C_SNF"/>
    <property type="match status" value="1"/>
</dbReference>
<dbReference type="InterPro" id="IPR038718">
    <property type="entry name" value="SNF2-like_sf"/>
</dbReference>
<dbReference type="InterPro" id="IPR027417">
    <property type="entry name" value="P-loop_NTPase"/>
</dbReference>
<dbReference type="Pfam" id="PF00176">
    <property type="entry name" value="SNF2-rel_dom"/>
    <property type="match status" value="1"/>
</dbReference>
<keyword evidence="7" id="KW-0067">ATP-binding</keyword>
<evidence type="ECO:0000313" key="8">
    <source>
        <dbReference type="Proteomes" id="UP001500984"/>
    </source>
</evidence>
<dbReference type="SMART" id="SM00487">
    <property type="entry name" value="DEXDc"/>
    <property type="match status" value="1"/>
</dbReference>
<evidence type="ECO:0000256" key="3">
    <source>
        <dbReference type="SAM" id="MobiDB-lite"/>
    </source>
</evidence>
<evidence type="ECO:0000259" key="6">
    <source>
        <dbReference type="PROSITE" id="PS51194"/>
    </source>
</evidence>
<dbReference type="Gene3D" id="3.40.50.10810">
    <property type="entry name" value="Tandem AAA-ATPase domain"/>
    <property type="match status" value="1"/>
</dbReference>
<dbReference type="EMBL" id="BAAAPZ010000004">
    <property type="protein sequence ID" value="GAA2095234.1"/>
    <property type="molecule type" value="Genomic_DNA"/>
</dbReference>
<keyword evidence="8" id="KW-1185">Reference proteome</keyword>
<feature type="compositionally biased region" description="Gly residues" evidence="3">
    <location>
        <begin position="168"/>
        <end position="179"/>
    </location>
</feature>
<gene>
    <name evidence="7" type="ORF">GCM10009823_14720</name>
</gene>
<dbReference type="PROSITE" id="PS50966">
    <property type="entry name" value="ZF_SWIM"/>
    <property type="match status" value="1"/>
</dbReference>
<feature type="region of interest" description="Disordered" evidence="3">
    <location>
        <begin position="153"/>
        <end position="181"/>
    </location>
</feature>
<keyword evidence="1" id="KW-0378">Hydrolase</keyword>
<feature type="domain" description="SWIM-type" evidence="4">
    <location>
        <begin position="72"/>
        <end position="119"/>
    </location>
</feature>
<dbReference type="SMART" id="SM00490">
    <property type="entry name" value="HELICc"/>
    <property type="match status" value="1"/>
</dbReference>
<dbReference type="PANTHER" id="PTHR10799">
    <property type="entry name" value="SNF2/RAD54 HELICASE FAMILY"/>
    <property type="match status" value="1"/>
</dbReference>
<dbReference type="PROSITE" id="PS51194">
    <property type="entry name" value="HELICASE_CTER"/>
    <property type="match status" value="1"/>
</dbReference>
<proteinExistence type="predicted"/>
<dbReference type="Gene3D" id="3.40.50.300">
    <property type="entry name" value="P-loop containing nucleotide triphosphate hydrolases"/>
    <property type="match status" value="1"/>
</dbReference>
<feature type="domain" description="Helicase ATP-binding" evidence="5">
    <location>
        <begin position="745"/>
        <end position="908"/>
    </location>
</feature>
<name>A0ABP5I736_9MICO</name>
<dbReference type="InterPro" id="IPR014001">
    <property type="entry name" value="Helicase_ATP-bd"/>
</dbReference>
<feature type="region of interest" description="Disordered" evidence="3">
    <location>
        <begin position="383"/>
        <end position="434"/>
    </location>
</feature>
<dbReference type="GO" id="GO:0004386">
    <property type="term" value="F:helicase activity"/>
    <property type="evidence" value="ECO:0007669"/>
    <property type="project" value="UniProtKB-KW"/>
</dbReference>
<evidence type="ECO:0000256" key="2">
    <source>
        <dbReference type="PROSITE-ProRule" id="PRU00325"/>
    </source>
</evidence>
<dbReference type="InterPro" id="IPR007527">
    <property type="entry name" value="Znf_SWIM"/>
</dbReference>
<protein>
    <submittedName>
        <fullName evidence="7">DEAD/DEAH box helicase</fullName>
    </submittedName>
</protein>
<sequence length="1203" mass="130150">MTKLVVRSSSGLLPLLDVSAMEEWFDDGPLERGEGYAVAGRVQSIVWNEEQSVLIGRVAGSGGKTYSVLAHFMLDVSRTAGADGTVAPDEPAYLYEGSICTCPVGEACKHAVAMLCIVEQLDMPGSPPPEADLGASDALGRLLAADSRTHGRQAAAAQGDAVHASHGGTDGTSGCGGAGADEPEAGWKAVLRTFTGGSRSAAAQRGDGGRQGADGTQVRRLGIQFSLMVQKRAHYGYPIWDIADEVPHGVEWTPVMRVVEEGARPGTWRRGNLSWSSFAAPGFLPYAAHQSALMAQLYRLSGSERLPSQVYGGSEDIRLDSFTGGLVWEVLQRLREAGVAFLAGSALGAVKLGREAELAADLTDEGEGGLRLTGGVRVDEAPVEGARPVGENGIAALVTPDDDGHHEAQSLLEPLPQSPRTRGRRPDRDRPTLLLAPSAHPLDAAARQALAAPLQLLVPREDAPEFLTEYVPRLLRTLRLDSPDGSVEVPAPRPPRLRLRVVHGQGDAVVLHWSWDVVEFDEDVPVVPAPALPRHPELERTVLEDVRSAWPGAATSPVHSLHGVPAARFCTEALPRIEELDGVRVEVSGQVRDFRKLEGEAAIDLQVNQAEQPDWFSLDFQVAVAGQRIPFKELFAALAVGEEWLLLPDGNLLALATPEFEELRVLIREGLAVADWEAGGQQVSKMQLGMLSDLAELADTVKAPPEWQAGVDRLRALDSFTPPPVPEGFRAELRDYQQEGYAWLSMLHATGLGGILADDMGLGKTVQTLALIAHARQQDPQAPPFLVIAPSSVVGVWVQEAQRFAPDLDVRALRTAPGRKDAPSWGECRQADIVVTSYAIARMNSEEFQAAEWDGLIMDEAQFVKNPVSKGNRAIAKMRAPFRLAITGTPVENSLRDLWALLSLTAGGLFPSPTSFSERFVAAIEKNAEGPDVAAERLGLLRRRLRPFMLRRTKDQVASALPPKQDQVARIPLTGAHRKLYDAVLQKERLKVMGMLDEGIEGNRFAVLRSLTLLRMLALEPSLVDEAHAHVRGSKLTALMENLGPVLEGGSKVLVFSQFTTFLTRVGVQLEARGVSSVQLDGSTRDRDAVIREFREGEAQVFLISLKAGGFGLTLTEADYVFLLDPWWNPAAEAQAVDRVHRIGQTKRVMVYRMVAEDTIEEKVLALQERKAQLFSSLVGEGEDLAFSDALSAADVHELLSGE</sequence>
<evidence type="ECO:0000259" key="5">
    <source>
        <dbReference type="PROSITE" id="PS51192"/>
    </source>
</evidence>
<keyword evidence="2" id="KW-0862">Zinc</keyword>
<dbReference type="SUPFAM" id="SSF52540">
    <property type="entry name" value="P-loop containing nucleoside triphosphate hydrolases"/>
    <property type="match status" value="2"/>
</dbReference>
<keyword evidence="2" id="KW-0479">Metal-binding</keyword>
<evidence type="ECO:0000259" key="4">
    <source>
        <dbReference type="PROSITE" id="PS50966"/>
    </source>
</evidence>
<comment type="caution">
    <text evidence="7">The sequence shown here is derived from an EMBL/GenBank/DDBJ whole genome shotgun (WGS) entry which is preliminary data.</text>
</comment>
<feature type="compositionally biased region" description="Low complexity" evidence="3">
    <location>
        <begin position="154"/>
        <end position="164"/>
    </location>
</feature>
<feature type="domain" description="Helicase C-terminal" evidence="6">
    <location>
        <begin position="1039"/>
        <end position="1186"/>
    </location>
</feature>
<keyword evidence="7" id="KW-0347">Helicase</keyword>
<evidence type="ECO:0000256" key="1">
    <source>
        <dbReference type="ARBA" id="ARBA00022801"/>
    </source>
</evidence>
<keyword evidence="2" id="KW-0863">Zinc-finger</keyword>
<dbReference type="InterPro" id="IPR001650">
    <property type="entry name" value="Helicase_C-like"/>
</dbReference>
<organism evidence="7 8">
    <name type="scientific">Brevibacterium salitolerans</name>
    <dbReference type="NCBI Taxonomy" id="1403566"/>
    <lineage>
        <taxon>Bacteria</taxon>
        <taxon>Bacillati</taxon>
        <taxon>Actinomycetota</taxon>
        <taxon>Actinomycetes</taxon>
        <taxon>Micrococcales</taxon>
        <taxon>Brevibacteriaceae</taxon>
        <taxon>Brevibacterium</taxon>
    </lineage>
</organism>
<dbReference type="InterPro" id="IPR049730">
    <property type="entry name" value="SNF2/RAD54-like_C"/>
</dbReference>
<dbReference type="Pfam" id="PF00271">
    <property type="entry name" value="Helicase_C"/>
    <property type="match status" value="1"/>
</dbReference>
<dbReference type="InterPro" id="IPR000330">
    <property type="entry name" value="SNF2_N"/>
</dbReference>
<keyword evidence="7" id="KW-0547">Nucleotide-binding</keyword>
<dbReference type="PROSITE" id="PS51192">
    <property type="entry name" value="HELICASE_ATP_BIND_1"/>
    <property type="match status" value="1"/>
</dbReference>